<feature type="transmembrane region" description="Helical" evidence="7">
    <location>
        <begin position="218"/>
        <end position="240"/>
    </location>
</feature>
<feature type="transmembrane region" description="Helical" evidence="7">
    <location>
        <begin position="89"/>
        <end position="114"/>
    </location>
</feature>
<gene>
    <name evidence="9" type="ORF">J2Z34_000420</name>
</gene>
<evidence type="ECO:0000256" key="2">
    <source>
        <dbReference type="ARBA" id="ARBA00022448"/>
    </source>
</evidence>
<comment type="similarity">
    <text evidence="7">Belongs to the binding-protein-dependent transport system permease family.</text>
</comment>
<dbReference type="RefSeq" id="WP_209458197.1">
    <property type="nucleotide sequence ID" value="NZ_JAGGKC010000002.1"/>
</dbReference>
<organism evidence="9 10">
    <name type="scientific">Youngiibacter multivorans</name>
    <dbReference type="NCBI Taxonomy" id="937251"/>
    <lineage>
        <taxon>Bacteria</taxon>
        <taxon>Bacillati</taxon>
        <taxon>Bacillota</taxon>
        <taxon>Clostridia</taxon>
        <taxon>Eubacteriales</taxon>
        <taxon>Clostridiaceae</taxon>
        <taxon>Youngiibacter</taxon>
    </lineage>
</organism>
<comment type="subcellular location">
    <subcellularLocation>
        <location evidence="1 7">Cell membrane</location>
        <topology evidence="1 7">Multi-pass membrane protein</topology>
    </subcellularLocation>
</comment>
<evidence type="ECO:0000256" key="6">
    <source>
        <dbReference type="ARBA" id="ARBA00023136"/>
    </source>
</evidence>
<keyword evidence="10" id="KW-1185">Reference proteome</keyword>
<reference evidence="9 10" key="1">
    <citation type="submission" date="2021-03" db="EMBL/GenBank/DDBJ databases">
        <title>Genomic Encyclopedia of Type Strains, Phase IV (KMG-IV): sequencing the most valuable type-strain genomes for metagenomic binning, comparative biology and taxonomic classification.</title>
        <authorList>
            <person name="Goeker M."/>
        </authorList>
    </citation>
    <scope>NUCLEOTIDE SEQUENCE [LARGE SCALE GENOMIC DNA]</scope>
    <source>
        <strain evidence="9 10">DSM 6139</strain>
    </source>
</reference>
<keyword evidence="2 7" id="KW-0813">Transport</keyword>
<comment type="caution">
    <text evidence="9">The sequence shown here is derived from an EMBL/GenBank/DDBJ whole genome shotgun (WGS) entry which is preliminary data.</text>
</comment>
<keyword evidence="4 7" id="KW-0812">Transmembrane</keyword>
<feature type="domain" description="ABC transmembrane type-1" evidence="8">
    <location>
        <begin position="52"/>
        <end position="237"/>
    </location>
</feature>
<proteinExistence type="inferred from homology"/>
<feature type="transmembrane region" description="Helical" evidence="7">
    <location>
        <begin position="120"/>
        <end position="140"/>
    </location>
</feature>
<dbReference type="PANTHER" id="PTHR30151">
    <property type="entry name" value="ALKANE SULFONATE ABC TRANSPORTER-RELATED, MEMBRANE SUBUNIT"/>
    <property type="match status" value="1"/>
</dbReference>
<name>A0ABS4G077_9CLOT</name>
<keyword evidence="5 7" id="KW-1133">Transmembrane helix</keyword>
<sequence>MKNREGYEKILAVAFALLVWQLSAMAIGKSILLVTPFEVLVRLSELIVTRDFLSSVMFSFVRIVSGYLLALIAGSAFAAIAGRHHMAEVLLWPFMTAIKSVPVASFIILCLIWLSSGSLGIFISFLMVLPIVYTNMLHGLKSTDTRMLEMAKLFNVTKLRKLKYIYLPQLKPYIVSACSVSIGLSWKAGIAAEVIGIPAGSIGERLYEAKIYLDSADLFAWTAVIVAISVLFEKLFLHLIRKAYQRLERT</sequence>
<feature type="transmembrane region" description="Helical" evidence="7">
    <location>
        <begin position="52"/>
        <end position="77"/>
    </location>
</feature>
<dbReference type="SUPFAM" id="SSF161098">
    <property type="entry name" value="MetI-like"/>
    <property type="match status" value="1"/>
</dbReference>
<dbReference type="PROSITE" id="PS50928">
    <property type="entry name" value="ABC_TM1"/>
    <property type="match status" value="1"/>
</dbReference>
<evidence type="ECO:0000256" key="3">
    <source>
        <dbReference type="ARBA" id="ARBA00022475"/>
    </source>
</evidence>
<evidence type="ECO:0000313" key="9">
    <source>
        <dbReference type="EMBL" id="MBP1917949.1"/>
    </source>
</evidence>
<dbReference type="InterPro" id="IPR035906">
    <property type="entry name" value="MetI-like_sf"/>
</dbReference>
<dbReference type="Gene3D" id="1.10.3720.10">
    <property type="entry name" value="MetI-like"/>
    <property type="match status" value="1"/>
</dbReference>
<dbReference type="Proteomes" id="UP001519271">
    <property type="component" value="Unassembled WGS sequence"/>
</dbReference>
<dbReference type="CDD" id="cd06261">
    <property type="entry name" value="TM_PBP2"/>
    <property type="match status" value="1"/>
</dbReference>
<keyword evidence="6 7" id="KW-0472">Membrane</keyword>
<evidence type="ECO:0000256" key="7">
    <source>
        <dbReference type="RuleBase" id="RU363032"/>
    </source>
</evidence>
<dbReference type="InterPro" id="IPR000515">
    <property type="entry name" value="MetI-like"/>
</dbReference>
<evidence type="ECO:0000256" key="5">
    <source>
        <dbReference type="ARBA" id="ARBA00022989"/>
    </source>
</evidence>
<accession>A0ABS4G077</accession>
<dbReference type="Pfam" id="PF00528">
    <property type="entry name" value="BPD_transp_1"/>
    <property type="match status" value="1"/>
</dbReference>
<keyword evidence="3" id="KW-1003">Cell membrane</keyword>
<dbReference type="EMBL" id="JAGGKC010000002">
    <property type="protein sequence ID" value="MBP1917949.1"/>
    <property type="molecule type" value="Genomic_DNA"/>
</dbReference>
<dbReference type="PANTHER" id="PTHR30151:SF0">
    <property type="entry name" value="ABC TRANSPORTER PERMEASE PROTEIN MJ0413-RELATED"/>
    <property type="match status" value="1"/>
</dbReference>
<evidence type="ECO:0000313" key="10">
    <source>
        <dbReference type="Proteomes" id="UP001519271"/>
    </source>
</evidence>
<evidence type="ECO:0000256" key="1">
    <source>
        <dbReference type="ARBA" id="ARBA00004651"/>
    </source>
</evidence>
<protein>
    <submittedName>
        <fullName evidence="9">NitT/TauT family transport system permease protein</fullName>
    </submittedName>
</protein>
<evidence type="ECO:0000256" key="4">
    <source>
        <dbReference type="ARBA" id="ARBA00022692"/>
    </source>
</evidence>
<evidence type="ECO:0000259" key="8">
    <source>
        <dbReference type="PROSITE" id="PS50928"/>
    </source>
</evidence>